<sequence>MAELHDLTAVEQAAAVARGAVSPVELVDHYLDRIGRLDGELGAFVAVTEDAARARAREAERMVRSGAALPPLHGVPTAIKDLTWTAGVPTAYGSRAFKGFVPDVDAALVTALRAAGTISLGKTVTSEFALAPHGETDLGIESRNPWDTARSALGSSAGAASAVGAGLVPFAHASDGGGSIRIPAGACGLVGLKPSRGRVFNGPLPSDAGGVAVEGAVTRTVLDTAVVLDALAVDHPGALATVPRPEVSFTECAGQEPGRLRIGRYSTPLVDAVVETDCLAAYEVATDALVALGHEVVDIELPMDPAFADAFIDVWKVVAASLPVPPEAEPLLRPVTRWLRERGRNISATRLVAARGVMETASRQIVARTAGYDAVLSPTTPFGPPPAGWFTSSGNPEDEFARSMQYAAYGPLQNATGQPAISLPAHWTGGGLPIGVTLTGRPADEATLLRLGAQLEDALAWADRKPPVWHR</sequence>
<dbReference type="Pfam" id="PF01425">
    <property type="entry name" value="Amidase"/>
    <property type="match status" value="1"/>
</dbReference>
<protein>
    <submittedName>
        <fullName evidence="3">Amidase</fullName>
    </submittedName>
</protein>
<keyword evidence="4" id="KW-1185">Reference proteome</keyword>
<reference evidence="4" key="1">
    <citation type="journal article" date="2019" name="Int. J. Syst. Evol. Microbiol.">
        <title>The Global Catalogue of Microorganisms (GCM) 10K type strain sequencing project: providing services to taxonomists for standard genome sequencing and annotation.</title>
        <authorList>
            <consortium name="The Broad Institute Genomics Platform"/>
            <consortium name="The Broad Institute Genome Sequencing Center for Infectious Disease"/>
            <person name="Wu L."/>
            <person name="Ma J."/>
        </authorList>
    </citation>
    <scope>NUCLEOTIDE SEQUENCE [LARGE SCALE GENOMIC DNA]</scope>
    <source>
        <strain evidence="4">JCM 17440</strain>
    </source>
</reference>
<dbReference type="Gene3D" id="3.90.1300.10">
    <property type="entry name" value="Amidase signature (AS) domain"/>
    <property type="match status" value="1"/>
</dbReference>
<dbReference type="EMBL" id="BAABAS010000020">
    <property type="protein sequence ID" value="GAA4238420.1"/>
    <property type="molecule type" value="Genomic_DNA"/>
</dbReference>
<evidence type="ECO:0000259" key="2">
    <source>
        <dbReference type="Pfam" id="PF01425"/>
    </source>
</evidence>
<feature type="domain" description="Amidase" evidence="2">
    <location>
        <begin position="25"/>
        <end position="449"/>
    </location>
</feature>
<dbReference type="RefSeq" id="WP_344901883.1">
    <property type="nucleotide sequence ID" value="NZ_BAABAS010000020.1"/>
</dbReference>
<dbReference type="PANTHER" id="PTHR11895">
    <property type="entry name" value="TRANSAMIDASE"/>
    <property type="match status" value="1"/>
</dbReference>
<evidence type="ECO:0000256" key="1">
    <source>
        <dbReference type="ARBA" id="ARBA00009199"/>
    </source>
</evidence>
<comment type="caution">
    <text evidence="3">The sequence shown here is derived from an EMBL/GenBank/DDBJ whole genome shotgun (WGS) entry which is preliminary data.</text>
</comment>
<dbReference type="Proteomes" id="UP001501710">
    <property type="component" value="Unassembled WGS sequence"/>
</dbReference>
<dbReference type="PANTHER" id="PTHR11895:SF7">
    <property type="entry name" value="GLUTAMYL-TRNA(GLN) AMIDOTRANSFERASE SUBUNIT A, MITOCHONDRIAL"/>
    <property type="match status" value="1"/>
</dbReference>
<dbReference type="InterPro" id="IPR036928">
    <property type="entry name" value="AS_sf"/>
</dbReference>
<comment type="similarity">
    <text evidence="1">Belongs to the amidase family.</text>
</comment>
<gene>
    <name evidence="3" type="ORF">GCM10022254_54290</name>
</gene>
<name>A0ABP8CET5_9ACTN</name>
<evidence type="ECO:0000313" key="4">
    <source>
        <dbReference type="Proteomes" id="UP001501710"/>
    </source>
</evidence>
<evidence type="ECO:0000313" key="3">
    <source>
        <dbReference type="EMBL" id="GAA4238420.1"/>
    </source>
</evidence>
<accession>A0ABP8CET5</accession>
<dbReference type="InterPro" id="IPR023631">
    <property type="entry name" value="Amidase_dom"/>
</dbReference>
<organism evidence="3 4">
    <name type="scientific">Actinomadura meridiana</name>
    <dbReference type="NCBI Taxonomy" id="559626"/>
    <lineage>
        <taxon>Bacteria</taxon>
        <taxon>Bacillati</taxon>
        <taxon>Actinomycetota</taxon>
        <taxon>Actinomycetes</taxon>
        <taxon>Streptosporangiales</taxon>
        <taxon>Thermomonosporaceae</taxon>
        <taxon>Actinomadura</taxon>
    </lineage>
</organism>
<proteinExistence type="inferred from homology"/>
<dbReference type="SUPFAM" id="SSF75304">
    <property type="entry name" value="Amidase signature (AS) enzymes"/>
    <property type="match status" value="1"/>
</dbReference>
<dbReference type="InterPro" id="IPR000120">
    <property type="entry name" value="Amidase"/>
</dbReference>